<protein>
    <recommendedName>
        <fullName evidence="1">DNA-directed DNA polymerase</fullName>
        <ecNumber evidence="1">2.7.7.7</ecNumber>
    </recommendedName>
</protein>
<gene>
    <name evidence="9" type="ordered locus">Thal_0304</name>
</gene>
<dbReference type="InterPro" id="IPR027417">
    <property type="entry name" value="P-loop_NTPase"/>
</dbReference>
<dbReference type="GO" id="GO:0006261">
    <property type="term" value="P:DNA-templated DNA replication"/>
    <property type="evidence" value="ECO:0007669"/>
    <property type="project" value="TreeGrafter"/>
</dbReference>
<organism evidence="9 10">
    <name type="scientific">Thermocrinis albus (strain DSM 14484 / JCM 11386 / HI 11/12)</name>
    <dbReference type="NCBI Taxonomy" id="638303"/>
    <lineage>
        <taxon>Bacteria</taxon>
        <taxon>Pseudomonadati</taxon>
        <taxon>Aquificota</taxon>
        <taxon>Aquificia</taxon>
        <taxon>Aquificales</taxon>
        <taxon>Aquificaceae</taxon>
        <taxon>Thermocrinis</taxon>
    </lineage>
</organism>
<dbReference type="HOGENOM" id="CLU_072596_0_0_0"/>
<dbReference type="STRING" id="638303.Thal_0304"/>
<keyword evidence="4" id="KW-0235">DNA replication</keyword>
<name>D3SP52_THEAH</name>
<dbReference type="NCBIfam" id="TIGR01128">
    <property type="entry name" value="holA"/>
    <property type="match status" value="1"/>
</dbReference>
<dbReference type="GO" id="GO:0003887">
    <property type="term" value="F:DNA-directed DNA polymerase activity"/>
    <property type="evidence" value="ECO:0007669"/>
    <property type="project" value="UniProtKB-KW"/>
</dbReference>
<evidence type="ECO:0000256" key="4">
    <source>
        <dbReference type="ARBA" id="ARBA00022705"/>
    </source>
</evidence>
<dbReference type="PANTHER" id="PTHR34388:SF1">
    <property type="entry name" value="DNA POLYMERASE III SUBUNIT DELTA"/>
    <property type="match status" value="1"/>
</dbReference>
<dbReference type="EC" id="2.7.7.7" evidence="1"/>
<dbReference type="InterPro" id="IPR008921">
    <property type="entry name" value="DNA_pol3_clamp-load_cplx_C"/>
</dbReference>
<accession>D3SP52</accession>
<dbReference type="InterPro" id="IPR048466">
    <property type="entry name" value="DNA_pol3_delta-like_C"/>
</dbReference>
<sequence>MDILEYQKNISIDKIKPINLVIGEEEYLVKTFLEKLSRIASLRVLWGDELTLEDFLNQLGETNLFEGKSHEIVVVKNGEEVLKKLKDPKLVLRIARNLKKKKVFFVVGKVDKRQLEKPPYQTIGEVGDVIEAKKLNSKKVKDLVKRRFEKEGIQIDEDALNYLLEAFSYNLMMLKTEVDKLTLYGKRITLEDVRRVCVPSGEGSIFDFLEAFFTRNVEKALVSLDTLYRYGVHPLLIQKSLANLVILLYTAVRLSGGKDMDETLRKLGVRHPYQIKLYKEYISINGEEKLRKLIDGLFWLDFGEKVYYKKPEDTLRRFVIEYLSDAVVRVQEGDEGNQDMGEDQS</sequence>
<dbReference type="EMBL" id="CP001931">
    <property type="protein sequence ID" value="ADC88939.1"/>
    <property type="molecule type" value="Genomic_DNA"/>
</dbReference>
<proteinExistence type="inferred from homology"/>
<comment type="similarity">
    <text evidence="6">Belongs to the DNA polymerase HolA subunit family.</text>
</comment>
<dbReference type="Pfam" id="PF21694">
    <property type="entry name" value="DNA_pol3_delta_C"/>
    <property type="match status" value="1"/>
</dbReference>
<keyword evidence="10" id="KW-1185">Reference proteome</keyword>
<evidence type="ECO:0000313" key="10">
    <source>
        <dbReference type="Proteomes" id="UP000002043"/>
    </source>
</evidence>
<dbReference type="Proteomes" id="UP000002043">
    <property type="component" value="Chromosome"/>
</dbReference>
<dbReference type="GO" id="GO:0009360">
    <property type="term" value="C:DNA polymerase III complex"/>
    <property type="evidence" value="ECO:0007669"/>
    <property type="project" value="TreeGrafter"/>
</dbReference>
<dbReference type="eggNOG" id="COG1466">
    <property type="taxonomic scope" value="Bacteria"/>
</dbReference>
<dbReference type="SUPFAM" id="SSF52540">
    <property type="entry name" value="P-loop containing nucleoside triphosphate hydrolases"/>
    <property type="match status" value="1"/>
</dbReference>
<dbReference type="Gene3D" id="1.10.8.60">
    <property type="match status" value="1"/>
</dbReference>
<evidence type="ECO:0000256" key="7">
    <source>
        <dbReference type="ARBA" id="ARBA00049244"/>
    </source>
</evidence>
<dbReference type="RefSeq" id="WP_012991346.1">
    <property type="nucleotide sequence ID" value="NC_013894.1"/>
</dbReference>
<dbReference type="KEGG" id="tal:Thal_0304"/>
<evidence type="ECO:0000256" key="1">
    <source>
        <dbReference type="ARBA" id="ARBA00012417"/>
    </source>
</evidence>
<reference evidence="10" key="1">
    <citation type="journal article" date="2010" name="Stand. Genomic Sci.">
        <title>Complete genome sequence of Thermocrinis albus type strain (HI 11/12T).</title>
        <authorList>
            <person name="Wirth R."/>
            <person name="Sikorski J."/>
            <person name="Brambilla E."/>
            <person name="Misra M."/>
            <person name="Lapidus A."/>
            <person name="Copeland A."/>
            <person name="Nolan M."/>
            <person name="Lucas S."/>
            <person name="Chen F."/>
            <person name="Tice H."/>
            <person name="Cheng J.F."/>
            <person name="Han C."/>
            <person name="Detter J.C."/>
            <person name="Tapia R."/>
            <person name="Bruce D."/>
            <person name="Goodwin L."/>
            <person name="Pitluck S."/>
            <person name="Pati A."/>
            <person name="Anderson I."/>
            <person name="Ivanova N."/>
            <person name="Mavromatis K."/>
            <person name="Mikhailova N."/>
            <person name="Chen A."/>
            <person name="Palaniappan K."/>
            <person name="Bilek Y."/>
            <person name="Hader T."/>
            <person name="Land M."/>
            <person name="Hauser L."/>
            <person name="Chang Y.J."/>
            <person name="Jeffries C.D."/>
            <person name="Tindall B.J."/>
            <person name="Rohde M."/>
            <person name="Goker M."/>
            <person name="Bristow J."/>
            <person name="Eisen J.A."/>
            <person name="Markowitz V."/>
            <person name="Hugenholtz P."/>
            <person name="Kyrpides N.C."/>
            <person name="Klenk H.P."/>
        </authorList>
    </citation>
    <scope>NUCLEOTIDE SEQUENCE [LARGE SCALE GENOMIC DNA]</scope>
    <source>
        <strain evidence="10">DSM 14484 / JCM 11386 / HI 11/12</strain>
    </source>
</reference>
<dbReference type="InterPro" id="IPR005790">
    <property type="entry name" value="DNA_polIII_delta"/>
</dbReference>
<keyword evidence="2" id="KW-0808">Transferase</keyword>
<keyword evidence="3" id="KW-0548">Nucleotidyltransferase</keyword>
<evidence type="ECO:0000256" key="2">
    <source>
        <dbReference type="ARBA" id="ARBA00022679"/>
    </source>
</evidence>
<evidence type="ECO:0000259" key="8">
    <source>
        <dbReference type="Pfam" id="PF21694"/>
    </source>
</evidence>
<dbReference type="GO" id="GO:0003677">
    <property type="term" value="F:DNA binding"/>
    <property type="evidence" value="ECO:0007669"/>
    <property type="project" value="InterPro"/>
</dbReference>
<dbReference type="Gene3D" id="3.40.50.300">
    <property type="entry name" value="P-loop containing nucleotide triphosphate hydrolases"/>
    <property type="match status" value="1"/>
</dbReference>
<dbReference type="PANTHER" id="PTHR34388">
    <property type="entry name" value="DNA POLYMERASE III SUBUNIT DELTA"/>
    <property type="match status" value="1"/>
</dbReference>
<evidence type="ECO:0000313" key="9">
    <source>
        <dbReference type="EMBL" id="ADC88939.1"/>
    </source>
</evidence>
<evidence type="ECO:0000256" key="3">
    <source>
        <dbReference type="ARBA" id="ARBA00022695"/>
    </source>
</evidence>
<evidence type="ECO:0000256" key="5">
    <source>
        <dbReference type="ARBA" id="ARBA00022932"/>
    </source>
</evidence>
<evidence type="ECO:0000256" key="6">
    <source>
        <dbReference type="ARBA" id="ARBA00034754"/>
    </source>
</evidence>
<dbReference type="SUPFAM" id="SSF48019">
    <property type="entry name" value="post-AAA+ oligomerization domain-like"/>
    <property type="match status" value="1"/>
</dbReference>
<comment type="catalytic activity">
    <reaction evidence="7">
        <text>DNA(n) + a 2'-deoxyribonucleoside 5'-triphosphate = DNA(n+1) + diphosphate</text>
        <dbReference type="Rhea" id="RHEA:22508"/>
        <dbReference type="Rhea" id="RHEA-COMP:17339"/>
        <dbReference type="Rhea" id="RHEA-COMP:17340"/>
        <dbReference type="ChEBI" id="CHEBI:33019"/>
        <dbReference type="ChEBI" id="CHEBI:61560"/>
        <dbReference type="ChEBI" id="CHEBI:173112"/>
        <dbReference type="EC" id="2.7.7.7"/>
    </reaction>
</comment>
<feature type="domain" description="DNA polymerase III delta subunit-like C-terminal" evidence="8">
    <location>
        <begin position="203"/>
        <end position="321"/>
    </location>
</feature>
<dbReference type="AlphaFoldDB" id="D3SP52"/>
<dbReference type="OrthoDB" id="10246at2"/>
<keyword evidence="5" id="KW-0239">DNA-directed DNA polymerase</keyword>
<dbReference type="Gene3D" id="1.20.272.10">
    <property type="match status" value="1"/>
</dbReference>